<name>A0A1Y6CT48_9BACT</name>
<gene>
    <name evidence="2" type="ORF">SAMN06296036_1273</name>
</gene>
<reference evidence="3" key="1">
    <citation type="submission" date="2017-04" db="EMBL/GenBank/DDBJ databases">
        <authorList>
            <person name="Varghese N."/>
            <person name="Submissions S."/>
        </authorList>
    </citation>
    <scope>NUCLEOTIDE SEQUENCE [LARGE SCALE GENOMIC DNA]</scope>
    <source>
        <strain evidence="3">RKEM611</strain>
    </source>
</reference>
<dbReference type="PROSITE" id="PS51257">
    <property type="entry name" value="PROKAR_LIPOPROTEIN"/>
    <property type="match status" value="1"/>
</dbReference>
<dbReference type="STRING" id="1513793.SAMN06296036_1273"/>
<evidence type="ECO:0000313" key="2">
    <source>
        <dbReference type="EMBL" id="SMF72352.1"/>
    </source>
</evidence>
<accession>A0A1Y6CT48</accession>
<organism evidence="2 3">
    <name type="scientific">Pseudobacteriovorax antillogorgiicola</name>
    <dbReference type="NCBI Taxonomy" id="1513793"/>
    <lineage>
        <taxon>Bacteria</taxon>
        <taxon>Pseudomonadati</taxon>
        <taxon>Bdellovibrionota</taxon>
        <taxon>Oligoflexia</taxon>
        <taxon>Oligoflexales</taxon>
        <taxon>Pseudobacteriovoracaceae</taxon>
        <taxon>Pseudobacteriovorax</taxon>
    </lineage>
</organism>
<dbReference type="EMBL" id="FWZT01000027">
    <property type="protein sequence ID" value="SMF72352.1"/>
    <property type="molecule type" value="Genomic_DNA"/>
</dbReference>
<evidence type="ECO:0008006" key="4">
    <source>
        <dbReference type="Google" id="ProtNLM"/>
    </source>
</evidence>
<dbReference type="AlphaFoldDB" id="A0A1Y6CT48"/>
<feature type="region of interest" description="Disordered" evidence="1">
    <location>
        <begin position="18"/>
        <end position="46"/>
    </location>
</feature>
<dbReference type="RefSeq" id="WP_132324355.1">
    <property type="nucleotide sequence ID" value="NZ_FWZT01000027.1"/>
</dbReference>
<evidence type="ECO:0000256" key="1">
    <source>
        <dbReference type="SAM" id="MobiDB-lite"/>
    </source>
</evidence>
<dbReference type="Proteomes" id="UP000192907">
    <property type="component" value="Unassembled WGS sequence"/>
</dbReference>
<protein>
    <recommendedName>
        <fullName evidence="4">Lipoprotein</fullName>
    </recommendedName>
</protein>
<evidence type="ECO:0000313" key="3">
    <source>
        <dbReference type="Proteomes" id="UP000192907"/>
    </source>
</evidence>
<feature type="compositionally biased region" description="Low complexity" evidence="1">
    <location>
        <begin position="30"/>
        <end position="46"/>
    </location>
</feature>
<proteinExistence type="predicted"/>
<keyword evidence="3" id="KW-1185">Reference proteome</keyword>
<sequence>MKLLISVFSLTLIVSCNSKSGEGPERPSEEGQGLVDPPTTVQPTDPCETSLQQALKNKVIVEKEYQELLALDFEYLGKHKGKPVFNRCNRG</sequence>